<comment type="caution">
    <text evidence="1">The sequence shown here is derived from an EMBL/GenBank/DDBJ whole genome shotgun (WGS) entry which is preliminary data.</text>
</comment>
<evidence type="ECO:0000313" key="2">
    <source>
        <dbReference type="Proteomes" id="UP000254869"/>
    </source>
</evidence>
<dbReference type="AlphaFoldDB" id="A0A370IBR5"/>
<dbReference type="STRING" id="1210086.GCA_001613105_01145"/>
<evidence type="ECO:0000313" key="1">
    <source>
        <dbReference type="EMBL" id="RDI68168.1"/>
    </source>
</evidence>
<protein>
    <submittedName>
        <fullName evidence="1">Uncharacterized protein</fullName>
    </submittedName>
</protein>
<dbReference type="Pfam" id="PF15543">
    <property type="entry name" value="Ntox5"/>
    <property type="match status" value="1"/>
</dbReference>
<name>A0A370IBR5_9NOCA</name>
<dbReference type="InterPro" id="IPR032759">
    <property type="entry name" value="Ntox5"/>
</dbReference>
<keyword evidence="2" id="KW-1185">Reference proteome</keyword>
<dbReference type="Proteomes" id="UP000254869">
    <property type="component" value="Unassembled WGS sequence"/>
</dbReference>
<reference evidence="1 2" key="1">
    <citation type="submission" date="2018-07" db="EMBL/GenBank/DDBJ databases">
        <title>Genomic Encyclopedia of Type Strains, Phase IV (KMG-IV): sequencing the most valuable type-strain genomes for metagenomic binning, comparative biology and taxonomic classification.</title>
        <authorList>
            <person name="Goeker M."/>
        </authorList>
    </citation>
    <scope>NUCLEOTIDE SEQUENCE [LARGE SCALE GENOMIC DNA]</scope>
    <source>
        <strain evidence="1 2">DSM 44290</strain>
    </source>
</reference>
<proteinExistence type="predicted"/>
<accession>A0A370IBR5</accession>
<sequence length="939" mass="100309">MTSTISVTFSGPSTLDDPQAVETTVRGAISQAVLSCQDEGMSRDPGHPATLAELAAGGLPREREMLVLGDILRIGPTATSPVLSIGHDVPQWVKAGGYLEVETGDPVRAVNWGRYLFGERGFAVLTSAEHPGRLIVRALTTPLRAKDFGGFVPAVSHEPGHAGAAATAPASGATLLTDASLQPLLVSTAEGVRLYRRYSAQGPGDWAGENIERGLTRAGNAGALNPADVQEVLRAVTSEHADDASIAHLLVALDRSLFAAMGVADRRRYLLALLRMAERAASGVDGEQLATAMVELIASCHSASELRALLEPLAADGSLLKLFSQFDKPTFRLLLAVGEHLKADPVDTGELMDMLVYQLKHPMSALEVIEFVGTAYDWLRGTVSSLGDLPLLPVELGGSLPKLYELYVLVCRATGIVPVPIPGVIAVAGPSDPEALAKVRALLASAGTTGRTALAGLKFIEAMAGVPGEIGSALARRCAYVVLLEILAAFVTAVPELKAAELAERIAAQARLFEALAASMKLKEAGEVGRLMWLLPKSSADDVLRLLAKAPKRARTLTRYLSASAEAEESGKRLLTALRIARTMEETLGPASELAEDLLRGAHRIIESVSAAPAWSGDAVQAVLRQVPEAELADLLRIAGRLTVDQCAAFSPAEFARVARAHRALEFVVEAGAHALAPTARAFGTNTSRYEHFLARVAAARRRLGAQEYHELLERLAAGSTEGFDDSDWLSEITGSVEKTLSSTARPTIPASALGDIGVISSKDGFRRAVARVLRDDPGHPLRFLLDENGSLRSTTGDFAHWLENPEITEAGHLTSAKSLGEAGGDQLVVMSTYRNRLASSTIEHPSRGGFMSIDTALEIRGIPVDPETVVDWVSKGLLDPLEFDRARRVRYRPVSEQPLPASVRVEEPLIRIHTDELPIEEIEESGESLRQLRKEPDK</sequence>
<gene>
    <name evidence="1" type="ORF">DFR76_102569</name>
</gene>
<dbReference type="RefSeq" id="WP_067992855.1">
    <property type="nucleotide sequence ID" value="NZ_QQBC01000002.1"/>
</dbReference>
<dbReference type="EMBL" id="QQBC01000002">
    <property type="protein sequence ID" value="RDI68168.1"/>
    <property type="molecule type" value="Genomic_DNA"/>
</dbReference>
<organism evidence="1 2">
    <name type="scientific">Nocardia pseudobrasiliensis</name>
    <dbReference type="NCBI Taxonomy" id="45979"/>
    <lineage>
        <taxon>Bacteria</taxon>
        <taxon>Bacillati</taxon>
        <taxon>Actinomycetota</taxon>
        <taxon>Actinomycetes</taxon>
        <taxon>Mycobacteriales</taxon>
        <taxon>Nocardiaceae</taxon>
        <taxon>Nocardia</taxon>
    </lineage>
</organism>